<feature type="region of interest" description="Disordered" evidence="2">
    <location>
        <begin position="431"/>
        <end position="455"/>
    </location>
</feature>
<feature type="transmembrane region" description="Helical" evidence="3">
    <location>
        <begin position="163"/>
        <end position="192"/>
    </location>
</feature>
<feature type="transmembrane region" description="Helical" evidence="3">
    <location>
        <begin position="367"/>
        <end position="395"/>
    </location>
</feature>
<feature type="compositionally biased region" description="Gly residues" evidence="2">
    <location>
        <begin position="46"/>
        <end position="55"/>
    </location>
</feature>
<dbReference type="PANTHER" id="PTHR31503:SF10">
    <property type="entry name" value="VNX1 PROTEIN"/>
    <property type="match status" value="1"/>
</dbReference>
<gene>
    <name evidence="5" type="ORF">HK097_005251</name>
</gene>
<dbReference type="GO" id="GO:0012505">
    <property type="term" value="C:endomembrane system"/>
    <property type="evidence" value="ECO:0007669"/>
    <property type="project" value="TreeGrafter"/>
</dbReference>
<comment type="caution">
    <text evidence="5">The sequence shown here is derived from an EMBL/GenBank/DDBJ whole genome shotgun (WGS) entry which is preliminary data.</text>
</comment>
<evidence type="ECO:0000313" key="5">
    <source>
        <dbReference type="EMBL" id="KAJ3032421.1"/>
    </source>
</evidence>
<feature type="compositionally biased region" description="Low complexity" evidence="2">
    <location>
        <begin position="1"/>
        <end position="14"/>
    </location>
</feature>
<keyword evidence="6" id="KW-1185">Reference proteome</keyword>
<evidence type="ECO:0000256" key="3">
    <source>
        <dbReference type="SAM" id="Phobius"/>
    </source>
</evidence>
<accession>A0AAD5WWB3</accession>
<dbReference type="InterPro" id="IPR005185">
    <property type="entry name" value="YccF"/>
</dbReference>
<feature type="non-terminal residue" evidence="5">
    <location>
        <position position="645"/>
    </location>
</feature>
<feature type="compositionally biased region" description="Basic and acidic residues" evidence="2">
    <location>
        <begin position="67"/>
        <end position="80"/>
    </location>
</feature>
<reference evidence="5" key="1">
    <citation type="submission" date="2020-05" db="EMBL/GenBank/DDBJ databases">
        <title>Phylogenomic resolution of chytrid fungi.</title>
        <authorList>
            <person name="Stajich J.E."/>
            <person name="Amses K."/>
            <person name="Simmons R."/>
            <person name="Seto K."/>
            <person name="Myers J."/>
            <person name="Bonds A."/>
            <person name="Quandt C.A."/>
            <person name="Barry K."/>
            <person name="Liu P."/>
            <person name="Grigoriev I."/>
            <person name="Longcore J.E."/>
            <person name="James T.Y."/>
        </authorList>
    </citation>
    <scope>NUCLEOTIDE SEQUENCE</scope>
    <source>
        <strain evidence="5">JEL0318</strain>
    </source>
</reference>
<feature type="compositionally biased region" description="Basic and acidic residues" evidence="2">
    <location>
        <begin position="292"/>
        <end position="312"/>
    </location>
</feature>
<dbReference type="GO" id="GO:0006874">
    <property type="term" value="P:intracellular calcium ion homeostasis"/>
    <property type="evidence" value="ECO:0007669"/>
    <property type="project" value="TreeGrafter"/>
</dbReference>
<evidence type="ECO:0000256" key="1">
    <source>
        <dbReference type="ARBA" id="ARBA00023065"/>
    </source>
</evidence>
<dbReference type="GO" id="GO:0015369">
    <property type="term" value="F:calcium:proton antiporter activity"/>
    <property type="evidence" value="ECO:0007669"/>
    <property type="project" value="TreeGrafter"/>
</dbReference>
<feature type="region of interest" description="Disordered" evidence="2">
    <location>
        <begin position="1"/>
        <end position="22"/>
    </location>
</feature>
<dbReference type="Pfam" id="PF03733">
    <property type="entry name" value="YccF"/>
    <property type="match status" value="1"/>
</dbReference>
<keyword evidence="3" id="KW-1133">Transmembrane helix</keyword>
<dbReference type="Proteomes" id="UP001212841">
    <property type="component" value="Unassembled WGS sequence"/>
</dbReference>
<feature type="transmembrane region" description="Helical" evidence="3">
    <location>
        <begin position="616"/>
        <end position="640"/>
    </location>
</feature>
<evidence type="ECO:0000259" key="4">
    <source>
        <dbReference type="Pfam" id="PF03733"/>
    </source>
</evidence>
<feature type="domain" description="Inner membrane component" evidence="4">
    <location>
        <begin position="162"/>
        <end position="232"/>
    </location>
</feature>
<sequence length="645" mass="69646">MAESAVLGAAPAAGGMAGGGGQGASEDYFTYASYAAGADGVTSGYGGVPLGAGGVDGDDFDASVSERGIDKDGGPYRDDDHENPDDEPDALEELAEDAEEAGVDPTCRDVQEAINISHPFGLRIWKPALYRKFRSIDARTAADLHSVPGTRPSLSLFLNPWNLLWLLMFGWWLSLLYVLVACLALGPVAFFGSLAVKIGGGKWRWARSLERLGAYAKVLLNLATYVLWPFGKFVARRHPTTLFEQPMSPTTPGGNEEPNERTALLSSHHEEPEYFSDNATDDEPTPRAPALPRRDSVVVDVRDTVGREDGSKRPNMSRQRSTRADTPSIRTEDMWSEYSFTPPPDLDHDTRQQSHRNSSQQRSFASILFKIIIILTIAPAQTIISGICFLCIFSMPMAQVNWVLLKELLNEPLEIWSGGASGWVVKKDKNTRNAGGANEGANAEGGATEDERQSVSARRALTPSGIFTPDVESGQNSNDVRPISTVTAGSFYEPVVIPTTLIGDAARVLPPTPATAASSTAANLPPSSDHIILCTYHAAGFGYWKFTVDGVNIILFNLLFVTFFCLFDFYVLTTYLPNSVITSTKFIFFLSLLATVPLAYFIGMGVASITSLTGNLALGAVVNATFGSVIEILLYCLALMEGKEG</sequence>
<feature type="compositionally biased region" description="Polar residues" evidence="2">
    <location>
        <begin position="314"/>
        <end position="329"/>
    </location>
</feature>
<dbReference type="EMBL" id="JADGJD010002467">
    <property type="protein sequence ID" value="KAJ3032421.1"/>
    <property type="molecule type" value="Genomic_DNA"/>
</dbReference>
<feature type="transmembrane region" description="Helical" evidence="3">
    <location>
        <begin position="212"/>
        <end position="230"/>
    </location>
</feature>
<feature type="region of interest" description="Disordered" evidence="2">
    <location>
        <begin position="46"/>
        <end position="88"/>
    </location>
</feature>
<feature type="compositionally biased region" description="Low complexity" evidence="2">
    <location>
        <begin position="433"/>
        <end position="446"/>
    </location>
</feature>
<keyword evidence="1" id="KW-0813">Transport</keyword>
<feature type="transmembrane region" description="Helical" evidence="3">
    <location>
        <begin position="587"/>
        <end position="610"/>
    </location>
</feature>
<organism evidence="5 6">
    <name type="scientific">Rhizophlyctis rosea</name>
    <dbReference type="NCBI Taxonomy" id="64517"/>
    <lineage>
        <taxon>Eukaryota</taxon>
        <taxon>Fungi</taxon>
        <taxon>Fungi incertae sedis</taxon>
        <taxon>Chytridiomycota</taxon>
        <taxon>Chytridiomycota incertae sedis</taxon>
        <taxon>Chytridiomycetes</taxon>
        <taxon>Rhizophlyctidales</taxon>
        <taxon>Rhizophlyctidaceae</taxon>
        <taxon>Rhizophlyctis</taxon>
    </lineage>
</organism>
<dbReference type="PANTHER" id="PTHR31503">
    <property type="entry name" value="VACUOLAR CALCIUM ION TRANSPORTER"/>
    <property type="match status" value="1"/>
</dbReference>
<dbReference type="AlphaFoldDB" id="A0AAD5WWB3"/>
<feature type="region of interest" description="Disordered" evidence="2">
    <location>
        <begin position="243"/>
        <end position="359"/>
    </location>
</feature>
<keyword evidence="3" id="KW-0472">Membrane</keyword>
<dbReference type="GO" id="GO:0016020">
    <property type="term" value="C:membrane"/>
    <property type="evidence" value="ECO:0007669"/>
    <property type="project" value="InterPro"/>
</dbReference>
<proteinExistence type="predicted"/>
<feature type="transmembrane region" description="Helical" evidence="3">
    <location>
        <begin position="553"/>
        <end position="575"/>
    </location>
</feature>
<evidence type="ECO:0000313" key="6">
    <source>
        <dbReference type="Proteomes" id="UP001212841"/>
    </source>
</evidence>
<dbReference type="InterPro" id="IPR004713">
    <property type="entry name" value="CaH_exchang"/>
</dbReference>
<evidence type="ECO:0000256" key="2">
    <source>
        <dbReference type="SAM" id="MobiDB-lite"/>
    </source>
</evidence>
<keyword evidence="3" id="KW-0812">Transmembrane</keyword>
<protein>
    <recommendedName>
        <fullName evidence="4">Inner membrane component domain-containing protein</fullName>
    </recommendedName>
</protein>
<keyword evidence="1" id="KW-0406">Ion transport</keyword>
<name>A0AAD5WWB3_9FUNG</name>